<evidence type="ECO:0000313" key="4">
    <source>
        <dbReference type="EMBL" id="XFO71179.1"/>
    </source>
</evidence>
<organism evidence="4 5">
    <name type="scientific">Sporomusa acidovorans (strain ATCC 49682 / DSM 3132 / Mol)</name>
    <dbReference type="NCBI Taxonomy" id="1123286"/>
    <lineage>
        <taxon>Bacteria</taxon>
        <taxon>Bacillati</taxon>
        <taxon>Bacillota</taxon>
        <taxon>Negativicutes</taxon>
        <taxon>Selenomonadales</taxon>
        <taxon>Sporomusaceae</taxon>
        <taxon>Sporomusa</taxon>
    </lineage>
</organism>
<dbReference type="InterPro" id="IPR002880">
    <property type="entry name" value="Pyrv_Fd/Flavodoxin_OxRdtase_N"/>
</dbReference>
<dbReference type="EMBL" id="CP155571">
    <property type="protein sequence ID" value="XFO71179.1"/>
    <property type="molecule type" value="Genomic_DNA"/>
</dbReference>
<dbReference type="Gene3D" id="3.40.50.920">
    <property type="match status" value="1"/>
</dbReference>
<dbReference type="RefSeq" id="WP_093796007.1">
    <property type="nucleotide sequence ID" value="NZ_CP155571.1"/>
</dbReference>
<sequence length="376" mass="40408">MSKAVLMQGNQACAEGAIVAGARFFAGYPITPSTEIAEMLAKRLPQVGGTFIQMEDEIAGIAAVIGSSIAGTKSLTATSGPGFSLKQELIGYASIAEVPCVIVNVQRTGPSTGQPTSPAQGDVMQARWGSHGDRGVIALSPSSVPETFTLTIDAFNLAEKYRTPVVLLLDEVIGHMREKFIMPDVNQQVIFNRKKPTLPPSEFLPYKPDEDGVPPMPAYGDGYRFHTTGLVHDYTGFPTGSNAVTNEVIDRLHTKITNHLDDIVKYENFKLDGAEIAVVAFGGTARSAYAAVENARSQGIKAGLFRPITIWPAPEKQLSRLAANVSTIIVAEMNHGQYVSEVRRIVNGETNVISLAKWNNEPITPAEMLAAIQASR</sequence>
<name>A0ABZ3IYK2_SPOA4</name>
<reference evidence="4" key="1">
    <citation type="submission" date="2024-05" db="EMBL/GenBank/DDBJ databases">
        <title>Isolation and characterization of Sporomusa carbonis sp. nov., a carboxydotrophic hydrogenogen in the genus of Sporomusa isolated from a charcoal burning pile.</title>
        <authorList>
            <person name="Boeer T."/>
            <person name="Rosenbaum F."/>
            <person name="Eysell L."/>
            <person name="Mueller V."/>
            <person name="Daniel R."/>
            <person name="Poehlein A."/>
        </authorList>
    </citation>
    <scope>NUCLEOTIDE SEQUENCE [LARGE SCALE GENOMIC DNA]</scope>
    <source>
        <strain evidence="4">DSM 3132</strain>
    </source>
</reference>
<dbReference type="PANTHER" id="PTHR43088:SF1">
    <property type="entry name" value="SUBUNIT OF PYRUVATE:FLAVODOXIN OXIDOREDUCTASE"/>
    <property type="match status" value="1"/>
</dbReference>
<proteinExistence type="predicted"/>
<gene>
    <name evidence="4" type="primary">korA_4</name>
    <name evidence="4" type="ORF">SPACI_011940</name>
</gene>
<accession>A0ABZ3IYK2</accession>
<dbReference type="PANTHER" id="PTHR43088">
    <property type="entry name" value="SUBUNIT OF PYRUVATE:FLAVODOXIN OXIDOREDUCTASE-RELATED"/>
    <property type="match status" value="1"/>
</dbReference>
<evidence type="ECO:0000259" key="2">
    <source>
        <dbReference type="Pfam" id="PF01855"/>
    </source>
</evidence>
<dbReference type="InterPro" id="IPR029061">
    <property type="entry name" value="THDP-binding"/>
</dbReference>
<keyword evidence="1 4" id="KW-0560">Oxidoreductase</keyword>
<dbReference type="InterPro" id="IPR009014">
    <property type="entry name" value="Transketo_C/PFOR_II"/>
</dbReference>
<dbReference type="SUPFAM" id="SSF52922">
    <property type="entry name" value="TK C-terminal domain-like"/>
    <property type="match status" value="1"/>
</dbReference>
<dbReference type="InterPro" id="IPR033412">
    <property type="entry name" value="PFOR_II"/>
</dbReference>
<feature type="domain" description="Pyruvate:ferredoxin oxidoreductase core" evidence="3">
    <location>
        <begin position="274"/>
        <end position="366"/>
    </location>
</feature>
<dbReference type="SUPFAM" id="SSF52518">
    <property type="entry name" value="Thiamin diphosphate-binding fold (THDP-binding)"/>
    <property type="match status" value="1"/>
</dbReference>
<dbReference type="Pfam" id="PF17147">
    <property type="entry name" value="PFOR_II"/>
    <property type="match status" value="1"/>
</dbReference>
<evidence type="ECO:0000259" key="3">
    <source>
        <dbReference type="Pfam" id="PF17147"/>
    </source>
</evidence>
<protein>
    <submittedName>
        <fullName evidence="4">2-oxoglutarate oxidoreductase subunit KorA</fullName>
        <ecNumber evidence="4">1.2.7.3</ecNumber>
    </submittedName>
</protein>
<feature type="domain" description="Pyruvate flavodoxin/ferredoxin oxidoreductase pyrimidine binding" evidence="2">
    <location>
        <begin position="15"/>
        <end position="243"/>
    </location>
</feature>
<dbReference type="GO" id="GO:0047553">
    <property type="term" value="F:2-oxoglutarate synthase activity"/>
    <property type="evidence" value="ECO:0007669"/>
    <property type="project" value="UniProtKB-EC"/>
</dbReference>
<dbReference type="Pfam" id="PF01855">
    <property type="entry name" value="POR_N"/>
    <property type="match status" value="1"/>
</dbReference>
<dbReference type="NCBIfam" id="NF006412">
    <property type="entry name" value="PRK08659.1"/>
    <property type="match status" value="1"/>
</dbReference>
<evidence type="ECO:0000256" key="1">
    <source>
        <dbReference type="ARBA" id="ARBA00023002"/>
    </source>
</evidence>
<dbReference type="Proteomes" id="UP000216052">
    <property type="component" value="Chromosome"/>
</dbReference>
<dbReference type="EC" id="1.2.7.3" evidence="4"/>
<evidence type="ECO:0000313" key="5">
    <source>
        <dbReference type="Proteomes" id="UP000216052"/>
    </source>
</evidence>
<dbReference type="CDD" id="cd07034">
    <property type="entry name" value="TPP_PYR_PFOR_IOR-alpha_like"/>
    <property type="match status" value="1"/>
</dbReference>
<dbReference type="InterPro" id="IPR052368">
    <property type="entry name" value="2-oxoacid_oxidoreductase"/>
</dbReference>
<dbReference type="Gene3D" id="3.40.50.970">
    <property type="match status" value="1"/>
</dbReference>
<keyword evidence="5" id="KW-1185">Reference proteome</keyword>